<feature type="transmembrane region" description="Helical" evidence="1">
    <location>
        <begin position="39"/>
        <end position="58"/>
    </location>
</feature>
<evidence type="ECO:0000256" key="1">
    <source>
        <dbReference type="SAM" id="Phobius"/>
    </source>
</evidence>
<sequence>MPQSGAERQSVGQIAICGIVFLCTAIPLGLLLRVGWRDWTLLAGLWAIMYFMGGIGWFPRPTPVQKAFSYGLLVGTVLPALEWAATLHGP</sequence>
<keyword evidence="1" id="KW-0472">Membrane</keyword>
<name>A0A1C3U9D6_9BRAD</name>
<dbReference type="Proteomes" id="UP000183174">
    <property type="component" value="Unassembled WGS sequence"/>
</dbReference>
<evidence type="ECO:0000313" key="3">
    <source>
        <dbReference type="Proteomes" id="UP000183174"/>
    </source>
</evidence>
<proteinExistence type="predicted"/>
<gene>
    <name evidence="2" type="ORF">GA0061099_1001789</name>
</gene>
<dbReference type="AlphaFoldDB" id="A0A1C3U9D6"/>
<feature type="transmembrane region" description="Helical" evidence="1">
    <location>
        <begin position="12"/>
        <end position="32"/>
    </location>
</feature>
<reference evidence="2 3" key="1">
    <citation type="submission" date="2016-08" db="EMBL/GenBank/DDBJ databases">
        <authorList>
            <person name="Seilhamer J.J."/>
        </authorList>
    </citation>
    <scope>NUCLEOTIDE SEQUENCE [LARGE SCALE GENOMIC DNA]</scope>
    <source>
        <strain evidence="2 3">CCBAU 10071</strain>
    </source>
</reference>
<accession>A0A1C3U9D6</accession>
<dbReference type="EMBL" id="FMAE01000001">
    <property type="protein sequence ID" value="SCB12089.1"/>
    <property type="molecule type" value="Genomic_DNA"/>
</dbReference>
<organism evidence="2 3">
    <name type="scientific">Bradyrhizobium yuanmingense</name>
    <dbReference type="NCBI Taxonomy" id="108015"/>
    <lineage>
        <taxon>Bacteria</taxon>
        <taxon>Pseudomonadati</taxon>
        <taxon>Pseudomonadota</taxon>
        <taxon>Alphaproteobacteria</taxon>
        <taxon>Hyphomicrobiales</taxon>
        <taxon>Nitrobacteraceae</taxon>
        <taxon>Bradyrhizobium</taxon>
    </lineage>
</organism>
<protein>
    <submittedName>
        <fullName evidence="2">Uncharacterized protein</fullName>
    </submittedName>
</protein>
<keyword evidence="1" id="KW-0812">Transmembrane</keyword>
<keyword evidence="1" id="KW-1133">Transmembrane helix</keyword>
<evidence type="ECO:0000313" key="2">
    <source>
        <dbReference type="EMBL" id="SCB12089.1"/>
    </source>
</evidence>